<dbReference type="AlphaFoldDB" id="A0A4Q9VZK8"/>
<evidence type="ECO:0000313" key="2">
    <source>
        <dbReference type="Proteomes" id="UP000292781"/>
    </source>
</evidence>
<name>A0A4Q9VZK8_9HYPH</name>
<accession>A0A4Q9VZK8</accession>
<comment type="caution">
    <text evidence="1">The sequence shown here is derived from an EMBL/GenBank/DDBJ whole genome shotgun (WGS) entry which is preliminary data.</text>
</comment>
<protein>
    <submittedName>
        <fullName evidence="1">ABC transporter substrate-binding protein</fullName>
    </submittedName>
</protein>
<dbReference type="Proteomes" id="UP000292781">
    <property type="component" value="Unassembled WGS sequence"/>
</dbReference>
<dbReference type="PANTHER" id="PTHR30024:SF2">
    <property type="entry name" value="ABC TRANSPORTER SUBSTRATE-BINDING PROTEIN"/>
    <property type="match status" value="1"/>
</dbReference>
<evidence type="ECO:0000313" key="1">
    <source>
        <dbReference type="EMBL" id="TBW41288.1"/>
    </source>
</evidence>
<keyword evidence="2" id="KW-1185">Reference proteome</keyword>
<dbReference type="EMBL" id="SJFN01000001">
    <property type="protein sequence ID" value="TBW41288.1"/>
    <property type="molecule type" value="Genomic_DNA"/>
</dbReference>
<gene>
    <name evidence="1" type="ORF">EYW49_00760</name>
</gene>
<reference evidence="1 2" key="1">
    <citation type="submission" date="2019-02" db="EMBL/GenBank/DDBJ databases">
        <title>Siculibacillus lacustris gen. nov., sp. nov., a new rosette-forming bacterium isolated from a freshwater crater lake (Lake St. Ana, Romania).</title>
        <authorList>
            <person name="Felfoldi T."/>
            <person name="Marton Z."/>
            <person name="Szabo A."/>
            <person name="Mentes A."/>
            <person name="Boka K."/>
            <person name="Marialigeti K."/>
            <person name="Mathe I."/>
            <person name="Koncz M."/>
            <person name="Schumann P."/>
            <person name="Toth E."/>
        </authorList>
    </citation>
    <scope>NUCLEOTIDE SEQUENCE [LARGE SCALE GENOMIC DNA]</scope>
    <source>
        <strain evidence="1 2">SA-279</strain>
    </source>
</reference>
<sequence length="418" mass="45415">MPRSKCIASVFLIAFPNDADNWAIRPAPLRDHSENRSITVESFRFPATPRLRHGELTSDYIDYSPSLRPVCSERTSTMNGTRRGIDRRRVLGLAGAIGGLAAFGTPAIAARREIQIGTNYGLPFLPFIVAEKLQLFDAAARDAGIGDVAFSVRRFGVATALIDAILSGNVQLGTLGSQALLNAYEKTRTNVGFKGVSAYWKGVFPIFSNVPEIRSLKDIRPTDKIAVQGPKSAQALYLKRAAEVYFGEGNAGRFDNQIVVMGHADAVPALTKSKAIQVYVSISPFAEIVAAQDGIHRIATSRDFADASTTNAFLGSIESFVAKNPDIHPAVIAALDRANAFILENPADTTRFYLEAEPSALPLDQVRAIVEANKAEYATRPAGLLEASRFLNRIGEMQLKLDTWREVFFAPVRDGEGS</sequence>
<dbReference type="PANTHER" id="PTHR30024">
    <property type="entry name" value="ALIPHATIC SULFONATES-BINDING PROTEIN-RELATED"/>
    <property type="match status" value="1"/>
</dbReference>
<dbReference type="Gene3D" id="3.40.190.10">
    <property type="entry name" value="Periplasmic binding protein-like II"/>
    <property type="match status" value="2"/>
</dbReference>
<organism evidence="1 2">
    <name type="scientific">Siculibacillus lacustris</name>
    <dbReference type="NCBI Taxonomy" id="1549641"/>
    <lineage>
        <taxon>Bacteria</taxon>
        <taxon>Pseudomonadati</taxon>
        <taxon>Pseudomonadota</taxon>
        <taxon>Alphaproteobacteria</taxon>
        <taxon>Hyphomicrobiales</taxon>
        <taxon>Ancalomicrobiaceae</taxon>
        <taxon>Siculibacillus</taxon>
    </lineage>
</organism>
<proteinExistence type="predicted"/>
<dbReference type="OrthoDB" id="6788250at2"/>
<dbReference type="SUPFAM" id="SSF53850">
    <property type="entry name" value="Periplasmic binding protein-like II"/>
    <property type="match status" value="1"/>
</dbReference>